<proteinExistence type="predicted"/>
<organism evidence="1 2">
    <name type="scientific">Ottowia pentelensis</name>
    <dbReference type="NCBI Taxonomy" id="511108"/>
    <lineage>
        <taxon>Bacteria</taxon>
        <taxon>Pseudomonadati</taxon>
        <taxon>Pseudomonadota</taxon>
        <taxon>Betaproteobacteria</taxon>
        <taxon>Burkholderiales</taxon>
        <taxon>Comamonadaceae</taxon>
        <taxon>Ottowia</taxon>
    </lineage>
</organism>
<comment type="caution">
    <text evidence="1">The sequence shown here is derived from an EMBL/GenBank/DDBJ whole genome shotgun (WGS) entry which is preliminary data.</text>
</comment>
<dbReference type="PANTHER" id="PTHR35609:SF1">
    <property type="entry name" value="MACRO DOMAIN-CONTAINING PROTEIN"/>
    <property type="match status" value="1"/>
</dbReference>
<evidence type="ECO:0000313" key="2">
    <source>
        <dbReference type="Proteomes" id="UP001589834"/>
    </source>
</evidence>
<keyword evidence="2" id="KW-1185">Reference proteome</keyword>
<name>A0ABV6PU52_9BURK</name>
<protein>
    <submittedName>
        <fullName evidence="1">Uncharacterized protein</fullName>
    </submittedName>
</protein>
<gene>
    <name evidence="1" type="ORF">ACFFGG_10970</name>
</gene>
<reference evidence="1 2" key="1">
    <citation type="submission" date="2024-09" db="EMBL/GenBank/DDBJ databases">
        <authorList>
            <person name="Sun Q."/>
            <person name="Mori K."/>
        </authorList>
    </citation>
    <scope>NUCLEOTIDE SEQUENCE [LARGE SCALE GENOMIC DNA]</scope>
    <source>
        <strain evidence="1 2">NCAIM B.02336</strain>
    </source>
</reference>
<accession>A0ABV6PU52</accession>
<dbReference type="Proteomes" id="UP001589834">
    <property type="component" value="Unassembled WGS sequence"/>
</dbReference>
<dbReference type="EMBL" id="JBHLTN010000020">
    <property type="protein sequence ID" value="MFC0593079.1"/>
    <property type="molecule type" value="Genomic_DNA"/>
</dbReference>
<evidence type="ECO:0000313" key="1">
    <source>
        <dbReference type="EMBL" id="MFC0593079.1"/>
    </source>
</evidence>
<dbReference type="RefSeq" id="WP_377483001.1">
    <property type="nucleotide sequence ID" value="NZ_JBHLTN010000020.1"/>
</dbReference>
<dbReference type="PANTHER" id="PTHR35609">
    <property type="entry name" value="MACRO DOMAIN-CONTAINING PROTEIN"/>
    <property type="match status" value="1"/>
</dbReference>
<sequence length="343" mass="36766">MDWFERLTGFRESGYSEIHRQLVVEGERLRSLVNGKAYGIGRLELPSLAELRQRAIAPPGSLKVGIVTGDVRALHRQPEFAGALFQVASQFNLLEMVGPNVSPEDGVTRYAHDRTQGPACAMAAGAATIYRNYFAPCGGAIGQTRDRQLDGLADLGAALGELTGRPVPELWRMQNGYALASPDGLQAIAQALKSADPALVDGLRGHLRIGVHAGVEVTDAEGEPRPIVSQAFCSALPVAYTRVPAAQWAPLARLVLEAAYEATLLAAVENAQAGGSNVVLLTHLGGGAFGNDDDWIHDAMARALDLARRWALDVRIVCYGAPSRATRELVDRHVPRSNPSRAR</sequence>